<dbReference type="InterPro" id="IPR026516">
    <property type="entry name" value="THAP1/10"/>
</dbReference>
<dbReference type="InterPro" id="IPR006612">
    <property type="entry name" value="THAP_Znf"/>
</dbReference>
<proteinExistence type="inferred from homology"/>
<comment type="subcellular location">
    <subcellularLocation>
        <location evidence="6">Nucleus</location>
        <location evidence="6">Nucleoplasm</location>
    </subcellularLocation>
</comment>
<evidence type="ECO:0000256" key="5">
    <source>
        <dbReference type="PROSITE-ProRule" id="PRU00309"/>
    </source>
</evidence>
<dbReference type="SMART" id="SM00980">
    <property type="entry name" value="THAP"/>
    <property type="match status" value="1"/>
</dbReference>
<keyword evidence="1" id="KW-0479">Metal-binding</keyword>
<dbReference type="GO" id="GO:0005654">
    <property type="term" value="C:nucleoplasm"/>
    <property type="evidence" value="ECO:0007669"/>
    <property type="project" value="UniProtKB-SubCell"/>
</dbReference>
<evidence type="ECO:0000256" key="4">
    <source>
        <dbReference type="ARBA" id="ARBA00023125"/>
    </source>
</evidence>
<dbReference type="SMART" id="SM00692">
    <property type="entry name" value="DM3"/>
    <property type="match status" value="1"/>
</dbReference>
<keyword evidence="6" id="KW-0131">Cell cycle</keyword>
<dbReference type="SUPFAM" id="SSF57716">
    <property type="entry name" value="Glucocorticoid receptor-like (DNA-binding domain)"/>
    <property type="match status" value="1"/>
</dbReference>
<dbReference type="Proteomes" id="UP000694700">
    <property type="component" value="Unplaced"/>
</dbReference>
<evidence type="ECO:0000313" key="9">
    <source>
        <dbReference type="Proteomes" id="UP000694700"/>
    </source>
</evidence>
<evidence type="ECO:0000256" key="6">
    <source>
        <dbReference type="RuleBase" id="RU369073"/>
    </source>
</evidence>
<dbReference type="GO" id="GO:0001935">
    <property type="term" value="P:endothelial cell proliferation"/>
    <property type="evidence" value="ECO:0007669"/>
    <property type="project" value="UniProtKB-UniRule"/>
</dbReference>
<organism evidence="8 9">
    <name type="scientific">Cyprinus carpio</name>
    <name type="common">Common carp</name>
    <dbReference type="NCBI Taxonomy" id="7962"/>
    <lineage>
        <taxon>Eukaryota</taxon>
        <taxon>Metazoa</taxon>
        <taxon>Chordata</taxon>
        <taxon>Craniata</taxon>
        <taxon>Vertebrata</taxon>
        <taxon>Euteleostomi</taxon>
        <taxon>Actinopterygii</taxon>
        <taxon>Neopterygii</taxon>
        <taxon>Teleostei</taxon>
        <taxon>Ostariophysi</taxon>
        <taxon>Cypriniformes</taxon>
        <taxon>Cyprinidae</taxon>
        <taxon>Cyprininae</taxon>
        <taxon>Cyprinus</taxon>
    </lineage>
</organism>
<dbReference type="PROSITE" id="PS50950">
    <property type="entry name" value="ZF_THAP"/>
    <property type="match status" value="1"/>
</dbReference>
<dbReference type="GO" id="GO:0003700">
    <property type="term" value="F:DNA-binding transcription factor activity"/>
    <property type="evidence" value="ECO:0007669"/>
    <property type="project" value="UniProtKB-UniRule"/>
</dbReference>
<protein>
    <recommendedName>
        <fullName evidence="6">THAP domain-containing protein 1</fullName>
    </recommendedName>
</protein>
<feature type="domain" description="THAP-type" evidence="7">
    <location>
        <begin position="1"/>
        <end position="80"/>
    </location>
</feature>
<keyword evidence="3" id="KW-0862">Zinc</keyword>
<keyword evidence="2 5" id="KW-0863">Zinc-finger</keyword>
<keyword evidence="6" id="KW-0539">Nucleus</keyword>
<dbReference type="PANTHER" id="PTHR46600">
    <property type="entry name" value="THAP DOMAIN-CONTAINING"/>
    <property type="match status" value="1"/>
</dbReference>
<dbReference type="GO" id="GO:0008270">
    <property type="term" value="F:zinc ion binding"/>
    <property type="evidence" value="ECO:0007669"/>
    <property type="project" value="UniProtKB-KW"/>
</dbReference>
<dbReference type="PANTHER" id="PTHR46600:SF7">
    <property type="entry name" value="SI:DKEY-228B2.6-RELATED"/>
    <property type="match status" value="1"/>
</dbReference>
<evidence type="ECO:0000256" key="1">
    <source>
        <dbReference type="ARBA" id="ARBA00022723"/>
    </source>
</evidence>
<dbReference type="GO" id="GO:0000978">
    <property type="term" value="F:RNA polymerase II cis-regulatory region sequence-specific DNA binding"/>
    <property type="evidence" value="ECO:0007669"/>
    <property type="project" value="TreeGrafter"/>
</dbReference>
<dbReference type="Pfam" id="PF05485">
    <property type="entry name" value="THAP"/>
    <property type="match status" value="1"/>
</dbReference>
<evidence type="ECO:0000259" key="7">
    <source>
        <dbReference type="PROSITE" id="PS50950"/>
    </source>
</evidence>
<evidence type="ECO:0000256" key="2">
    <source>
        <dbReference type="ARBA" id="ARBA00022771"/>
    </source>
</evidence>
<comment type="similarity">
    <text evidence="6">Belongs to the THAP1 family.</text>
</comment>
<keyword evidence="6" id="KW-0804">Transcription</keyword>
<reference evidence="8" key="1">
    <citation type="submission" date="2025-08" db="UniProtKB">
        <authorList>
            <consortium name="Ensembl"/>
        </authorList>
    </citation>
    <scope>IDENTIFICATION</scope>
</reference>
<dbReference type="AlphaFoldDB" id="A0A8C2BG58"/>
<evidence type="ECO:0000256" key="3">
    <source>
        <dbReference type="ARBA" id="ARBA00022833"/>
    </source>
</evidence>
<dbReference type="Ensembl" id="ENSCCRT00015122930.1">
    <property type="protein sequence ID" value="ENSCCRP00015119146.1"/>
    <property type="gene ID" value="ENSCCRG00015046950.1"/>
</dbReference>
<keyword evidence="4 5" id="KW-0238">DNA-binding</keyword>
<dbReference type="InterPro" id="IPR038441">
    <property type="entry name" value="THAP_Znf_sf"/>
</dbReference>
<evidence type="ECO:0000313" key="8">
    <source>
        <dbReference type="Ensembl" id="ENSCCRP00015119146.1"/>
    </source>
</evidence>
<comment type="function">
    <text evidence="6">DNA-binding transcription regulator that regulates endothelial cell proliferation and G1/S cell-cycle progression. Specifically binds the 5'-[AT]NTNN[GT]GGCA[AGT]-3' core DNA sequence and acts by modulating expression of pRB-E2F cell-cycle target genes.</text>
</comment>
<dbReference type="Gene3D" id="6.20.210.20">
    <property type="entry name" value="THAP domain"/>
    <property type="match status" value="1"/>
</dbReference>
<name>A0A8C2BG58_CYPCA</name>
<sequence length="208" mass="23209">MVVRCILGCAPPQVLFSIPKHPSLRARWLQFLHFEERGITANSRLCARHFTEECFKNLRRYEMGLVRILYLTETAVPSVYTVGTSTNVKPLTRDVGIQCPAKTVTSIGAQAAFSTPKPKRRSKAVQVKPLCPSMTCSTVDLGDNFHPLFKMSTPIKRPRMGNSADEINDTSSGTIKESTALDSTYKPDITQEDSQKYSCVHTAARGWR</sequence>
<keyword evidence="6" id="KW-0805">Transcription regulation</keyword>
<keyword evidence="6" id="KW-0175">Coiled coil</keyword>
<accession>A0A8C2BG58</accession>
<dbReference type="GO" id="GO:0006357">
    <property type="term" value="P:regulation of transcription by RNA polymerase II"/>
    <property type="evidence" value="ECO:0007669"/>
    <property type="project" value="TreeGrafter"/>
</dbReference>